<dbReference type="InterPro" id="IPR000571">
    <property type="entry name" value="Znf_CCCH"/>
</dbReference>
<gene>
    <name evidence="4" type="ORF">ACHAXA_007416</name>
</gene>
<sequence length="368" mass="40486">MDEKNDTDCSVSATSQMEVPTPAAPVDDAATAVDNHTYNFEKRGTHKLVVKRKVDPFKNIPTVSATQRNNFHFKVNGRKDAAFSSKPSTPENFLMQSTHMNSSNTATSDRHSAKLVASAEAEHATSGAMVDHSISRMVDRRRKVETSYETSSSIYIPGKSHSWTRKPSDDTSKDFMTKPADGSTTRGNVEFVGQNMGLQRKRKHEASSSGPRRIHLLKNSITIDTSRDLSGEESELVGGAINENTIEKNGSALSADRKILTDFCYQDAGRRGGNGRGGGLSSARSGVLTEGRNMGLVRVKPNDEAAICVKFLCGLQCNNPKCTLRHDVETEALRPVCVFFQRKGMCNKGDECPFRHVKVRWDAEKSKK</sequence>
<feature type="compositionally biased region" description="Polar residues" evidence="2">
    <location>
        <begin position="8"/>
        <end position="18"/>
    </location>
</feature>
<reference evidence="4 5" key="1">
    <citation type="submission" date="2024-10" db="EMBL/GenBank/DDBJ databases">
        <title>Updated reference genomes for cyclostephanoid diatoms.</title>
        <authorList>
            <person name="Roberts W.R."/>
            <person name="Alverson A.J."/>
        </authorList>
    </citation>
    <scope>NUCLEOTIDE SEQUENCE [LARGE SCALE GENOMIC DNA]</scope>
    <source>
        <strain evidence="4 5">AJA228-03</strain>
    </source>
</reference>
<evidence type="ECO:0000313" key="4">
    <source>
        <dbReference type="EMBL" id="KAL3822409.1"/>
    </source>
</evidence>
<proteinExistence type="predicted"/>
<dbReference type="Pfam" id="PF18345">
    <property type="entry name" value="zf_CCCH_4"/>
    <property type="match status" value="1"/>
</dbReference>
<feature type="compositionally biased region" description="Basic and acidic residues" evidence="2">
    <location>
        <begin position="166"/>
        <end position="176"/>
    </location>
</feature>
<dbReference type="Proteomes" id="UP001530377">
    <property type="component" value="Unassembled WGS sequence"/>
</dbReference>
<evidence type="ECO:0000259" key="3">
    <source>
        <dbReference type="PROSITE" id="PS50103"/>
    </source>
</evidence>
<evidence type="ECO:0000256" key="1">
    <source>
        <dbReference type="PROSITE-ProRule" id="PRU00723"/>
    </source>
</evidence>
<feature type="domain" description="C3H1-type" evidence="3">
    <location>
        <begin position="331"/>
        <end position="359"/>
    </location>
</feature>
<name>A0ABD3SCZ9_9STRA</name>
<dbReference type="PROSITE" id="PS50103">
    <property type="entry name" value="ZF_C3H1"/>
    <property type="match status" value="1"/>
</dbReference>
<dbReference type="EMBL" id="JALLPB020000066">
    <property type="protein sequence ID" value="KAL3822409.1"/>
    <property type="molecule type" value="Genomic_DNA"/>
</dbReference>
<keyword evidence="1" id="KW-0863">Zinc-finger</keyword>
<feature type="zinc finger region" description="C3H1-type" evidence="1">
    <location>
        <begin position="331"/>
        <end position="359"/>
    </location>
</feature>
<keyword evidence="1" id="KW-0479">Metal-binding</keyword>
<feature type="region of interest" description="Disordered" evidence="2">
    <location>
        <begin position="159"/>
        <end position="188"/>
    </location>
</feature>
<dbReference type="Gene3D" id="4.10.1000.10">
    <property type="entry name" value="Zinc finger, CCCH-type"/>
    <property type="match status" value="1"/>
</dbReference>
<feature type="region of interest" description="Disordered" evidence="2">
    <location>
        <begin position="1"/>
        <end position="21"/>
    </location>
</feature>
<keyword evidence="1" id="KW-0862">Zinc</keyword>
<organism evidence="4 5">
    <name type="scientific">Cyclostephanos tholiformis</name>
    <dbReference type="NCBI Taxonomy" id="382380"/>
    <lineage>
        <taxon>Eukaryota</taxon>
        <taxon>Sar</taxon>
        <taxon>Stramenopiles</taxon>
        <taxon>Ochrophyta</taxon>
        <taxon>Bacillariophyta</taxon>
        <taxon>Coscinodiscophyceae</taxon>
        <taxon>Thalassiosirophycidae</taxon>
        <taxon>Stephanodiscales</taxon>
        <taxon>Stephanodiscaceae</taxon>
        <taxon>Cyclostephanos</taxon>
    </lineage>
</organism>
<dbReference type="GO" id="GO:0008270">
    <property type="term" value="F:zinc ion binding"/>
    <property type="evidence" value="ECO:0007669"/>
    <property type="project" value="UniProtKB-KW"/>
</dbReference>
<dbReference type="SMART" id="SM00356">
    <property type="entry name" value="ZnF_C3H1"/>
    <property type="match status" value="2"/>
</dbReference>
<keyword evidence="5" id="KW-1185">Reference proteome</keyword>
<protein>
    <recommendedName>
        <fullName evidence="3">C3H1-type domain-containing protein</fullName>
    </recommendedName>
</protein>
<evidence type="ECO:0000256" key="2">
    <source>
        <dbReference type="SAM" id="MobiDB-lite"/>
    </source>
</evidence>
<dbReference type="AlphaFoldDB" id="A0ABD3SCZ9"/>
<accession>A0ABD3SCZ9</accession>
<evidence type="ECO:0000313" key="5">
    <source>
        <dbReference type="Proteomes" id="UP001530377"/>
    </source>
</evidence>
<comment type="caution">
    <text evidence="4">The sequence shown here is derived from an EMBL/GenBank/DDBJ whole genome shotgun (WGS) entry which is preliminary data.</text>
</comment>